<protein>
    <recommendedName>
        <fullName evidence="4">Kinase</fullName>
        <ecNumber evidence="4">2.7.-.-</ecNumber>
    </recommendedName>
</protein>
<evidence type="ECO:0000256" key="4">
    <source>
        <dbReference type="RuleBase" id="RU363090"/>
    </source>
</evidence>
<keyword evidence="7" id="KW-1185">Reference proteome</keyword>
<organism evidence="6 7">
    <name type="scientific">Paralvinella palmiformis</name>
    <dbReference type="NCBI Taxonomy" id="53620"/>
    <lineage>
        <taxon>Eukaryota</taxon>
        <taxon>Metazoa</taxon>
        <taxon>Spiralia</taxon>
        <taxon>Lophotrochozoa</taxon>
        <taxon>Annelida</taxon>
        <taxon>Polychaeta</taxon>
        <taxon>Sedentaria</taxon>
        <taxon>Canalipalpata</taxon>
        <taxon>Terebellida</taxon>
        <taxon>Terebelliformia</taxon>
        <taxon>Alvinellidae</taxon>
        <taxon>Paralvinella</taxon>
    </lineage>
</organism>
<comment type="similarity">
    <text evidence="1 4">Belongs to the inositol phosphokinase (IPK) family.</text>
</comment>
<gene>
    <name evidence="6" type="ORF">LSH36_647g01036</name>
</gene>
<feature type="compositionally biased region" description="Polar residues" evidence="5">
    <location>
        <begin position="92"/>
        <end position="105"/>
    </location>
</feature>
<dbReference type="GO" id="GO:0005634">
    <property type="term" value="C:nucleus"/>
    <property type="evidence" value="ECO:0007669"/>
    <property type="project" value="TreeGrafter"/>
</dbReference>
<evidence type="ECO:0000256" key="1">
    <source>
        <dbReference type="ARBA" id="ARBA00007374"/>
    </source>
</evidence>
<sequence>MPQCVMEMKCEPVRLEPFVHQVGGSSSVLRFDKHTICKPLIPREHHFYKTMPEDIKEFTPEYRGVIEVSFQEDSEGYANLVAYPINGAGSEKSTACMSSSENSPEFTAHSDSDSEGNSGEHSQNKQRFRLKRSGSVEIISEEEAVFEQVNPLSEDVDSAKFCHNPWSLRCHRLQLAKMKARNSGPLKFILLENLASHFKLPCILDLKMGTQQHGDDSSEEKRQQHMEKCLKSTSSSLGVRICGMQVYQANSGKFICHDKYYGRQLTVQGFYKTLYQFLHNGNYFRIDLIDCIIERIEKLKQVLQHHNTFRFYSSSLLIMYDGSAYPVDNDPSGSVHQSSDADHAESEISTSRSENSSMANNTQKDSVVDVRMIDFAHTTHKGFCRDDKLHQGPDKGYLFGLDNLIEAFHRLRSTDLPVYEIV</sequence>
<dbReference type="GO" id="GO:0000828">
    <property type="term" value="F:inositol hexakisphosphate kinase activity"/>
    <property type="evidence" value="ECO:0007669"/>
    <property type="project" value="TreeGrafter"/>
</dbReference>
<keyword evidence="2 4" id="KW-0808">Transferase</keyword>
<feature type="region of interest" description="Disordered" evidence="5">
    <location>
        <begin position="92"/>
        <end position="129"/>
    </location>
</feature>
<dbReference type="SUPFAM" id="SSF56104">
    <property type="entry name" value="SAICAR synthase-like"/>
    <property type="match status" value="1"/>
</dbReference>
<evidence type="ECO:0000256" key="2">
    <source>
        <dbReference type="ARBA" id="ARBA00022679"/>
    </source>
</evidence>
<dbReference type="GO" id="GO:0032958">
    <property type="term" value="P:inositol phosphate biosynthetic process"/>
    <property type="evidence" value="ECO:0007669"/>
    <property type="project" value="InterPro"/>
</dbReference>
<feature type="compositionally biased region" description="Low complexity" evidence="5">
    <location>
        <begin position="347"/>
        <end position="357"/>
    </location>
</feature>
<keyword evidence="3 4" id="KW-0418">Kinase</keyword>
<proteinExistence type="inferred from homology"/>
<evidence type="ECO:0000313" key="6">
    <source>
        <dbReference type="EMBL" id="KAK2145920.1"/>
    </source>
</evidence>
<dbReference type="EMBL" id="JAODUP010000647">
    <property type="protein sequence ID" value="KAK2145920.1"/>
    <property type="molecule type" value="Genomic_DNA"/>
</dbReference>
<reference evidence="6" key="1">
    <citation type="journal article" date="2023" name="Mol. Biol. Evol.">
        <title>Third-Generation Sequencing Reveals the Adaptive Role of the Epigenome in Three Deep-Sea Polychaetes.</title>
        <authorList>
            <person name="Perez M."/>
            <person name="Aroh O."/>
            <person name="Sun Y."/>
            <person name="Lan Y."/>
            <person name="Juniper S.K."/>
            <person name="Young C.R."/>
            <person name="Angers B."/>
            <person name="Qian P.Y."/>
        </authorList>
    </citation>
    <scope>NUCLEOTIDE SEQUENCE</scope>
    <source>
        <strain evidence="6">P08H-3</strain>
    </source>
</reference>
<dbReference type="InterPro" id="IPR038286">
    <property type="entry name" value="IPK_sf"/>
</dbReference>
<comment type="caution">
    <text evidence="6">The sequence shown here is derived from an EMBL/GenBank/DDBJ whole genome shotgun (WGS) entry which is preliminary data.</text>
</comment>
<name>A0AAD9J4X5_9ANNE</name>
<dbReference type="Proteomes" id="UP001208570">
    <property type="component" value="Unassembled WGS sequence"/>
</dbReference>
<dbReference type="AlphaFoldDB" id="A0AAD9J4X5"/>
<dbReference type="GO" id="GO:0005737">
    <property type="term" value="C:cytoplasm"/>
    <property type="evidence" value="ECO:0007669"/>
    <property type="project" value="TreeGrafter"/>
</dbReference>
<dbReference type="PANTHER" id="PTHR12400">
    <property type="entry name" value="INOSITOL POLYPHOSPHATE KINASE"/>
    <property type="match status" value="1"/>
</dbReference>
<dbReference type="PANTHER" id="PTHR12400:SF21">
    <property type="entry name" value="KINASE"/>
    <property type="match status" value="1"/>
</dbReference>
<accession>A0AAD9J4X5</accession>
<dbReference type="Gene3D" id="3.30.470.160">
    <property type="entry name" value="Inositol polyphosphate kinase"/>
    <property type="match status" value="1"/>
</dbReference>
<feature type="region of interest" description="Disordered" evidence="5">
    <location>
        <begin position="329"/>
        <end position="361"/>
    </location>
</feature>
<evidence type="ECO:0000313" key="7">
    <source>
        <dbReference type="Proteomes" id="UP001208570"/>
    </source>
</evidence>
<dbReference type="Pfam" id="PF03770">
    <property type="entry name" value="IPK"/>
    <property type="match status" value="1"/>
</dbReference>
<evidence type="ECO:0000256" key="3">
    <source>
        <dbReference type="ARBA" id="ARBA00022777"/>
    </source>
</evidence>
<dbReference type="InterPro" id="IPR005522">
    <property type="entry name" value="IPK"/>
</dbReference>
<dbReference type="EC" id="2.7.-.-" evidence="4"/>
<evidence type="ECO:0000256" key="5">
    <source>
        <dbReference type="SAM" id="MobiDB-lite"/>
    </source>
</evidence>
<dbReference type="GO" id="GO:0046854">
    <property type="term" value="P:phosphatidylinositol phosphate biosynthetic process"/>
    <property type="evidence" value="ECO:0007669"/>
    <property type="project" value="TreeGrafter"/>
</dbReference>